<dbReference type="Proteomes" id="UP000317557">
    <property type="component" value="Unassembled WGS sequence"/>
</dbReference>
<name>A0A521AZH9_9BACT</name>
<evidence type="ECO:0000313" key="2">
    <source>
        <dbReference type="EMBL" id="SMO40248.1"/>
    </source>
</evidence>
<accession>A0A521AZH9</accession>
<dbReference type="OrthoDB" id="9763456at2"/>
<sequence length="457" mass="50322">MKDFIRIASGQGFWGDLPNAPINQAKKGPIDYLVMDYLAEVTMSIMQKQKMRNADWGYARDFVHVVEQVLPEIKNDGIKVISNAGGVNPLACKDEILKVAKEKGYTGLKVAVVDGDDILQNIDELVKDGHTLDNMDDGRPITEIKDELLSANVYFGCRPIVKALQEGADVIITGRVTDTGLTLAPMIYEFGWDFEDFDKMAVGTIAGHIIECGAQVSGGNFTDWEKVEDFTDIGFPIIEAHPNGEFFVTKHENTGGLVSEMTVKEQLLYEIGDPSEYITPDVIADFTSVKVEEAGKNRVKVTGIKGKPDTPTYKISASYNDGYKLSATLVYCWPGALKKAVKGAEILEQRAKKLGLKFDEFHKEYVGYNGNTEVPVTEEALQQEYDEIQMRISVSGQSKEDLNRFGMEVAPLILTGPSGVTGFAGGRPKASGVVAYWPALLDKKAVQPRVTLFEIEQ</sequence>
<organism evidence="2 3">
    <name type="scientific">Gracilimonas mengyeensis</name>
    <dbReference type="NCBI Taxonomy" id="1302730"/>
    <lineage>
        <taxon>Bacteria</taxon>
        <taxon>Pseudomonadati</taxon>
        <taxon>Balneolota</taxon>
        <taxon>Balneolia</taxon>
        <taxon>Balneolales</taxon>
        <taxon>Balneolaceae</taxon>
        <taxon>Gracilimonas</taxon>
    </lineage>
</organism>
<proteinExistence type="predicted"/>
<dbReference type="PANTHER" id="PTHR47708">
    <property type="match status" value="1"/>
</dbReference>
<feature type="domain" description="Acyclic terpene utilisation N-terminal" evidence="1">
    <location>
        <begin position="5"/>
        <end position="451"/>
    </location>
</feature>
<dbReference type="Pfam" id="PF07287">
    <property type="entry name" value="AtuA"/>
    <property type="match status" value="1"/>
</dbReference>
<dbReference type="InterPro" id="IPR010839">
    <property type="entry name" value="AtuA_N"/>
</dbReference>
<reference evidence="2 3" key="1">
    <citation type="submission" date="2017-05" db="EMBL/GenBank/DDBJ databases">
        <authorList>
            <person name="Varghese N."/>
            <person name="Submissions S."/>
        </authorList>
    </citation>
    <scope>NUCLEOTIDE SEQUENCE [LARGE SCALE GENOMIC DNA]</scope>
    <source>
        <strain evidence="2 3">DSM 21985</strain>
    </source>
</reference>
<evidence type="ECO:0000259" key="1">
    <source>
        <dbReference type="Pfam" id="PF07287"/>
    </source>
</evidence>
<evidence type="ECO:0000313" key="3">
    <source>
        <dbReference type="Proteomes" id="UP000317557"/>
    </source>
</evidence>
<dbReference type="EMBL" id="FXTP01000001">
    <property type="protein sequence ID" value="SMO40248.1"/>
    <property type="molecule type" value="Genomic_DNA"/>
</dbReference>
<dbReference type="PANTHER" id="PTHR47708:SF2">
    <property type="entry name" value="SI:CH73-132F6.5"/>
    <property type="match status" value="1"/>
</dbReference>
<dbReference type="AlphaFoldDB" id="A0A521AZH9"/>
<gene>
    <name evidence="2" type="ORF">SAMN06265219_101476</name>
</gene>
<protein>
    <recommendedName>
        <fullName evidence="1">Acyclic terpene utilisation N-terminal domain-containing protein</fullName>
    </recommendedName>
</protein>
<keyword evidence="3" id="KW-1185">Reference proteome</keyword>
<dbReference type="RefSeq" id="WP_142452971.1">
    <property type="nucleotide sequence ID" value="NZ_FXTP01000001.1"/>
</dbReference>